<proteinExistence type="predicted"/>
<evidence type="ECO:0000313" key="1">
    <source>
        <dbReference type="EMBL" id="ATN94923.1"/>
    </source>
</evidence>
<reference evidence="1 2" key="1">
    <citation type="journal article" date="2017" name="Viruses">
        <title>Differential Effect of Newly Isolated Phages Belonging to PB1-Like, phiKZ-Like and LUZ24-Like Viruses against Multi-Drug Resistant Pseudomonas aeruginosa under Varying Growth Conditions.</title>
        <authorList>
            <person name="Latz S."/>
            <person name="Kruttgen A."/>
            <person name="Hafner H."/>
            <person name="Buhl E.M."/>
            <person name="Ritter K."/>
            <person name="Horz H.P."/>
        </authorList>
    </citation>
    <scope>NUCLEOTIDE SEQUENCE [LARGE SCALE GENOMIC DNA]</scope>
</reference>
<organism evidence="1 2">
    <name type="scientific">Pseudomonas phage SL2</name>
    <dbReference type="NCBI Taxonomy" id="2041345"/>
    <lineage>
        <taxon>Viruses</taxon>
        <taxon>Duplodnaviria</taxon>
        <taxon>Heunggongvirae</taxon>
        <taxon>Uroviricota</taxon>
        <taxon>Caudoviricetes</taxon>
        <taxon>Chimalliviridae</taxon>
        <taxon>Phikzvirus</taxon>
        <taxon>Phikzvirus SL2</taxon>
    </lineage>
</organism>
<protein>
    <submittedName>
        <fullName evidence="1">Uncharacterized protein</fullName>
    </submittedName>
</protein>
<keyword evidence="2" id="KW-1185">Reference proteome</keyword>
<dbReference type="EMBL" id="MF805716">
    <property type="protein sequence ID" value="ATN94923.1"/>
    <property type="molecule type" value="Genomic_DNA"/>
</dbReference>
<dbReference type="Proteomes" id="UP000242032">
    <property type="component" value="Segment"/>
</dbReference>
<evidence type="ECO:0000313" key="2">
    <source>
        <dbReference type="Proteomes" id="UP000242032"/>
    </source>
</evidence>
<name>A0A2D1GRG7_9CAUD</name>
<accession>A0A2D1GRG7</accession>
<sequence length="187" mass="22046">MDKKLKEFQAVTPGVDRFVYYEKTDTWLPKDTRPLACHRNKNAIAAFDKANEEIQERWYYWCIAWEKASVRPTMETELWKNPFISVEERLEIAEGAIAFRNEVIRNLQDRLVSPTIAEFELNDEMVEAILDSDYTVKDFDRNSESEDGIVELRYQVSNNFHTRELARDTVHRIINALKQLTPVKRMG</sequence>
<gene>
    <name evidence="1" type="ORF">SL2_346</name>
</gene>